<dbReference type="RefSeq" id="WP_048500565.1">
    <property type="nucleotide sequence ID" value="NZ_LFNG01000024.1"/>
</dbReference>
<dbReference type="Proteomes" id="UP000035900">
    <property type="component" value="Unassembled WGS sequence"/>
</dbReference>
<organism evidence="1 2">
    <name type="scientific">Chryseobacterium koreense CCUG 49689</name>
    <dbReference type="NCBI Taxonomy" id="1304281"/>
    <lineage>
        <taxon>Bacteria</taxon>
        <taxon>Pseudomonadati</taxon>
        <taxon>Bacteroidota</taxon>
        <taxon>Flavobacteriia</taxon>
        <taxon>Flavobacteriales</taxon>
        <taxon>Weeksellaceae</taxon>
        <taxon>Chryseobacterium group</taxon>
        <taxon>Chryseobacterium</taxon>
    </lineage>
</organism>
<gene>
    <name evidence="1" type="ORF">ACM44_13425</name>
</gene>
<sequence>MARTITEVKTSMTTAFVSNLAVQNMYGLDPSATFDAQFSLLSFENVFFSVLAIIAWTLENIFDVHKNEISALISEQKVPGRRWYRNQALRFQYGFDLLPQSGHFSPYFNQDGVPILATPDQIEASKIVKYAAITKSKTSSKISMKIAPENGDDIFTDDQMIAFGEYMEEIQAVGDHIVIVNYRPDILKLRFKIVYNPLVLLPTGQSILTGGFPVKDSVKAFLKSLPFDGELSVQQLEKAILETEGVKDLQNLKVESKWIEPGMGYGFLQPIEISRIPKSGRFTLIDDVTNEEDWSGIEYIIYEAE</sequence>
<dbReference type="EMBL" id="LFNG01000024">
    <property type="protein sequence ID" value="KMQ70248.1"/>
    <property type="molecule type" value="Genomic_DNA"/>
</dbReference>
<keyword evidence="2" id="KW-1185">Reference proteome</keyword>
<dbReference type="PATRIC" id="fig|1304281.5.peg.2897"/>
<accession>A0A0J7IVD8</accession>
<dbReference type="STRING" id="1304281.ACM44_13425"/>
<proteinExistence type="predicted"/>
<name>A0A0J7IVD8_9FLAO</name>
<reference evidence="1 2" key="1">
    <citation type="journal article" date="2004" name="Int. J. Syst. Evol. Microbiol.">
        <title>Kaistella koreensis gen. nov., sp. nov., a novel member of the Chryseobacterium-Bergeyella-Riemerella branch.</title>
        <authorList>
            <person name="Kim M.K."/>
            <person name="Im W.T."/>
            <person name="Shin Y.K."/>
            <person name="Lim J.H."/>
            <person name="Kim S.H."/>
            <person name="Lee B.C."/>
            <person name="Park M.Y."/>
            <person name="Lee K.Y."/>
            <person name="Lee S.T."/>
        </authorList>
    </citation>
    <scope>NUCLEOTIDE SEQUENCE [LARGE SCALE GENOMIC DNA]</scope>
    <source>
        <strain evidence="1 2">CCUG 49689</strain>
    </source>
</reference>
<evidence type="ECO:0008006" key="3">
    <source>
        <dbReference type="Google" id="ProtNLM"/>
    </source>
</evidence>
<comment type="caution">
    <text evidence="1">The sequence shown here is derived from an EMBL/GenBank/DDBJ whole genome shotgun (WGS) entry which is preliminary data.</text>
</comment>
<evidence type="ECO:0000313" key="2">
    <source>
        <dbReference type="Proteomes" id="UP000035900"/>
    </source>
</evidence>
<protein>
    <recommendedName>
        <fullName evidence="3">Nucleotidyltransferase</fullName>
    </recommendedName>
</protein>
<dbReference type="AlphaFoldDB" id="A0A0J7IVD8"/>
<dbReference type="OrthoDB" id="1053324at2"/>
<evidence type="ECO:0000313" key="1">
    <source>
        <dbReference type="EMBL" id="KMQ70248.1"/>
    </source>
</evidence>